<comment type="function">
    <text evidence="9">Part of the tripartite ATP-independent periplasmic (TRAP) transport system.</text>
</comment>
<keyword evidence="3" id="KW-1003">Cell membrane</keyword>
<protein>
    <recommendedName>
        <fullName evidence="9">TRAP transporter small permease protein</fullName>
    </recommendedName>
</protein>
<evidence type="ECO:0000313" key="14">
    <source>
        <dbReference type="Proteomes" id="UP000233597"/>
    </source>
</evidence>
<geneLocation type="plasmid" evidence="11">
    <name>pCSC3H3</name>
</geneLocation>
<proteinExistence type="inferred from homology"/>
<evidence type="ECO:0000259" key="10">
    <source>
        <dbReference type="Pfam" id="PF04290"/>
    </source>
</evidence>
<name>A0A2N3KET1_9PROT</name>
<dbReference type="OrthoDB" id="7843639at2"/>
<evidence type="ECO:0000256" key="6">
    <source>
        <dbReference type="ARBA" id="ARBA00022989"/>
    </source>
</evidence>
<dbReference type="PANTHER" id="PTHR35011">
    <property type="entry name" value="2,3-DIKETO-L-GULONATE TRAP TRANSPORTER SMALL PERMEASE PROTEIN YIAM"/>
    <property type="match status" value="1"/>
</dbReference>
<dbReference type="AlphaFoldDB" id="A0A2N3KET1"/>
<keyword evidence="11" id="KW-0614">Plasmid</keyword>
<keyword evidence="4 9" id="KW-0997">Cell inner membrane</keyword>
<dbReference type="EMBL" id="CP024200">
    <property type="protein sequence ID" value="AUG55309.1"/>
    <property type="molecule type" value="Genomic_DNA"/>
</dbReference>
<keyword evidence="7 9" id="KW-0472">Membrane</keyword>
<keyword evidence="5 9" id="KW-0812">Transmembrane</keyword>
<keyword evidence="2 9" id="KW-0813">Transport</keyword>
<keyword evidence="6 9" id="KW-1133">Transmembrane helix</keyword>
<evidence type="ECO:0000313" key="11">
    <source>
        <dbReference type="EMBL" id="AUG55309.1"/>
    </source>
</evidence>
<feature type="transmembrane region" description="Helical" evidence="9">
    <location>
        <begin position="66"/>
        <end position="84"/>
    </location>
</feature>
<evidence type="ECO:0000256" key="7">
    <source>
        <dbReference type="ARBA" id="ARBA00023136"/>
    </source>
</evidence>
<geneLocation type="plasmid" evidence="13">
    <name>pcsc3h3</name>
</geneLocation>
<dbReference type="Proteomes" id="UP000233458">
    <property type="component" value="Plasmid pCSC3H3"/>
</dbReference>
<evidence type="ECO:0000256" key="8">
    <source>
        <dbReference type="ARBA" id="ARBA00038436"/>
    </source>
</evidence>
<comment type="similarity">
    <text evidence="8 9">Belongs to the TRAP transporter small permease family.</text>
</comment>
<feature type="transmembrane region" description="Helical" evidence="9">
    <location>
        <begin position="105"/>
        <end position="126"/>
    </location>
</feature>
<evidence type="ECO:0000256" key="3">
    <source>
        <dbReference type="ARBA" id="ARBA00022475"/>
    </source>
</evidence>
<dbReference type="Proteomes" id="UP000233597">
    <property type="component" value="Unassembled WGS sequence"/>
</dbReference>
<dbReference type="GO" id="GO:0015740">
    <property type="term" value="P:C4-dicarboxylate transport"/>
    <property type="evidence" value="ECO:0007669"/>
    <property type="project" value="TreeGrafter"/>
</dbReference>
<comment type="subunit">
    <text evidence="9">The complex comprises the extracytoplasmic solute receptor protein and the two transmembrane proteins.</text>
</comment>
<gene>
    <name evidence="12" type="ORF">COO20_23225</name>
    <name evidence="11" type="ORF">CSC3H3_20750</name>
</gene>
<dbReference type="KEGG" id="thac:CSC3H3_20750"/>
<dbReference type="RefSeq" id="WP_101270924.1">
    <property type="nucleotide sequence ID" value="NZ_CP024200.1"/>
</dbReference>
<evidence type="ECO:0000256" key="9">
    <source>
        <dbReference type="RuleBase" id="RU369079"/>
    </source>
</evidence>
<dbReference type="GO" id="GO:0005886">
    <property type="term" value="C:plasma membrane"/>
    <property type="evidence" value="ECO:0007669"/>
    <property type="project" value="UniProtKB-SubCell"/>
</dbReference>
<organism evidence="12 14">
    <name type="scientific">Thalassospira marina</name>
    <dbReference type="NCBI Taxonomy" id="2048283"/>
    <lineage>
        <taxon>Bacteria</taxon>
        <taxon>Pseudomonadati</taxon>
        <taxon>Pseudomonadota</taxon>
        <taxon>Alphaproteobacteria</taxon>
        <taxon>Rhodospirillales</taxon>
        <taxon>Thalassospiraceae</taxon>
        <taxon>Thalassospira</taxon>
    </lineage>
</organism>
<dbReference type="PANTHER" id="PTHR35011:SF11">
    <property type="entry name" value="TRAP TRANSPORTER SMALL PERMEASE PROTEIN"/>
    <property type="match status" value="1"/>
</dbReference>
<keyword evidence="13" id="KW-1185">Reference proteome</keyword>
<dbReference type="Pfam" id="PF04290">
    <property type="entry name" value="DctQ"/>
    <property type="match status" value="1"/>
</dbReference>
<feature type="transmembrane region" description="Helical" evidence="9">
    <location>
        <begin position="146"/>
        <end position="168"/>
    </location>
</feature>
<evidence type="ECO:0000256" key="2">
    <source>
        <dbReference type="ARBA" id="ARBA00022448"/>
    </source>
</evidence>
<dbReference type="GO" id="GO:0022857">
    <property type="term" value="F:transmembrane transporter activity"/>
    <property type="evidence" value="ECO:0007669"/>
    <property type="project" value="UniProtKB-UniRule"/>
</dbReference>
<accession>A0A2N3KET1</accession>
<evidence type="ECO:0000256" key="4">
    <source>
        <dbReference type="ARBA" id="ARBA00022519"/>
    </source>
</evidence>
<evidence type="ECO:0000256" key="5">
    <source>
        <dbReference type="ARBA" id="ARBA00022692"/>
    </source>
</evidence>
<sequence>MNKLTSDSEIAKEITSQIDAQQTDISDISWWDAPIFAVFWALILVVFLQFFSRYVLNNSISWTEEIARYLLIIVTFSGAAICARKKSHIYLDFFHLYIPKAASRALFFLMDLATAGFFAYAAWSGVTLANRMGRQRMISIDLSRSWMFWAVIVCLALTAAITLVRAFYTLRRPAP</sequence>
<reference evidence="12 14" key="1">
    <citation type="submission" date="2017-09" db="EMBL/GenBank/DDBJ databases">
        <title>Biodiversity and function of Thalassospira species in the particle-attached aromatic-hydrocarbon-degrading consortia from the surface seawater of the South China Sea.</title>
        <authorList>
            <person name="Dong C."/>
            <person name="Liu R."/>
            <person name="Shao Z."/>
        </authorList>
    </citation>
    <scope>NUCLEOTIDE SEQUENCE [LARGE SCALE GENOMIC DNA]</scope>
    <source>
        <strain evidence="12 14">CSC1P2</strain>
    </source>
</reference>
<dbReference type="InterPro" id="IPR055348">
    <property type="entry name" value="DctQ"/>
</dbReference>
<feature type="domain" description="Tripartite ATP-independent periplasmic transporters DctQ component" evidence="10">
    <location>
        <begin position="42"/>
        <end position="171"/>
    </location>
</feature>
<feature type="transmembrane region" description="Helical" evidence="9">
    <location>
        <begin position="35"/>
        <end position="54"/>
    </location>
</feature>
<dbReference type="EMBL" id="NWTK01000020">
    <property type="protein sequence ID" value="PKR49077.1"/>
    <property type="molecule type" value="Genomic_DNA"/>
</dbReference>
<evidence type="ECO:0000313" key="13">
    <source>
        <dbReference type="Proteomes" id="UP000233458"/>
    </source>
</evidence>
<reference evidence="11 13" key="2">
    <citation type="submission" date="2017-10" db="EMBL/GenBank/DDBJ databases">
        <title>Biodiversity and function of Thalassospira species in the particle-attached aromatic-hydrocarbon-degrading consortia from the surface seawater of the China South Sea.</title>
        <authorList>
            <person name="Dong C."/>
            <person name="Liu R."/>
            <person name="Shao Z."/>
        </authorList>
    </citation>
    <scope>NUCLEOTIDE SEQUENCE [LARGE SCALE GENOMIC DNA]</scope>
    <source>
        <strain evidence="11 13">CSC3H3</strain>
        <plasmid evidence="11">pCSC3H3</plasmid>
        <plasmid evidence="13">pcsc3h3</plasmid>
    </source>
</reference>
<evidence type="ECO:0000256" key="1">
    <source>
        <dbReference type="ARBA" id="ARBA00004429"/>
    </source>
</evidence>
<comment type="subcellular location">
    <subcellularLocation>
        <location evidence="1 9">Cell inner membrane</location>
        <topology evidence="1 9">Multi-pass membrane protein</topology>
    </subcellularLocation>
</comment>
<dbReference type="InterPro" id="IPR007387">
    <property type="entry name" value="TRAP_DctQ"/>
</dbReference>
<evidence type="ECO:0000313" key="12">
    <source>
        <dbReference type="EMBL" id="PKR49077.1"/>
    </source>
</evidence>